<dbReference type="GeneID" id="36550072"/>
<reference evidence="1 2" key="1">
    <citation type="submission" date="2016-12" db="EMBL/GenBank/DDBJ databases">
        <title>The genomes of Aspergillus section Nigri reveals drivers in fungal speciation.</title>
        <authorList>
            <consortium name="DOE Joint Genome Institute"/>
            <person name="Vesth T.C."/>
            <person name="Nybo J."/>
            <person name="Theobald S."/>
            <person name="Brandl J."/>
            <person name="Frisvad J.C."/>
            <person name="Nielsen K.F."/>
            <person name="Lyhne E.K."/>
            <person name="Kogle M.E."/>
            <person name="Kuo A."/>
            <person name="Riley R."/>
            <person name="Clum A."/>
            <person name="Nolan M."/>
            <person name="Lipzen A."/>
            <person name="Salamov A."/>
            <person name="Henrissat B."/>
            <person name="Wiebenga A."/>
            <person name="De Vries R.P."/>
            <person name="Grigoriev I.V."/>
            <person name="Mortensen U.H."/>
            <person name="Andersen M.R."/>
            <person name="Baker S.E."/>
        </authorList>
    </citation>
    <scope>NUCLEOTIDE SEQUENCE [LARGE SCALE GENOMIC DNA]</scope>
    <source>
        <strain evidence="1 2">IBT 23096</strain>
    </source>
</reference>
<gene>
    <name evidence="1" type="ORF">P170DRAFT_124144</name>
</gene>
<keyword evidence="2" id="KW-1185">Reference proteome</keyword>
<organism evidence="1 2">
    <name type="scientific">Aspergillus steynii IBT 23096</name>
    <dbReference type="NCBI Taxonomy" id="1392250"/>
    <lineage>
        <taxon>Eukaryota</taxon>
        <taxon>Fungi</taxon>
        <taxon>Dikarya</taxon>
        <taxon>Ascomycota</taxon>
        <taxon>Pezizomycotina</taxon>
        <taxon>Eurotiomycetes</taxon>
        <taxon>Eurotiomycetidae</taxon>
        <taxon>Eurotiales</taxon>
        <taxon>Aspergillaceae</taxon>
        <taxon>Aspergillus</taxon>
        <taxon>Aspergillus subgen. Circumdati</taxon>
    </lineage>
</organism>
<name>A0A2I2GJU2_9EURO</name>
<evidence type="ECO:0000313" key="1">
    <source>
        <dbReference type="EMBL" id="PLB53140.1"/>
    </source>
</evidence>
<comment type="caution">
    <text evidence="1">The sequence shown here is derived from an EMBL/GenBank/DDBJ whole genome shotgun (WGS) entry which is preliminary data.</text>
</comment>
<protein>
    <submittedName>
        <fullName evidence="1">Uncharacterized protein</fullName>
    </submittedName>
</protein>
<evidence type="ECO:0000313" key="2">
    <source>
        <dbReference type="Proteomes" id="UP000234275"/>
    </source>
</evidence>
<dbReference type="EMBL" id="MSFO01000002">
    <property type="protein sequence ID" value="PLB53140.1"/>
    <property type="molecule type" value="Genomic_DNA"/>
</dbReference>
<proteinExistence type="predicted"/>
<dbReference type="VEuPathDB" id="FungiDB:P170DRAFT_124144"/>
<dbReference type="RefSeq" id="XP_024708442.1">
    <property type="nucleotide sequence ID" value="XM_024842377.1"/>
</dbReference>
<dbReference type="Proteomes" id="UP000234275">
    <property type="component" value="Unassembled WGS sequence"/>
</dbReference>
<accession>A0A2I2GJU2</accession>
<sequence length="66" mass="7658">MKSCLPIKWPRYHRRKTPDANAKNTQMPMQILIYTNKSHHNHDVIILSTMSITSDINRSGYHPGVL</sequence>
<dbReference type="AlphaFoldDB" id="A0A2I2GJU2"/>